<evidence type="ECO:0000313" key="3">
    <source>
        <dbReference type="EMBL" id="CAF1146029.1"/>
    </source>
</evidence>
<evidence type="ECO:0000313" key="4">
    <source>
        <dbReference type="EMBL" id="CAF3909624.1"/>
    </source>
</evidence>
<dbReference type="InterPro" id="IPR003961">
    <property type="entry name" value="FN3_dom"/>
</dbReference>
<sequence>MRSHWGLRLRMTIVHENMSTSTLHFDRKNYFLILFEEQQQTACLSSDSSTTSSHTSQKQRHALEYFVEDIRLDRDVIINKFLNEQFVNDIFINLVKLTCGNVIFIIGSIIELEIGLKRFIDVFNNDKIDVNVLQLLCIMLKKTDPECVLNSAAALGTICGSKEGRDFVLYHSSLKDILSNVADILNSSNTWIADNSALVLARVSVEKIGCKTILTHKRVRFILKRLVDALKIDNQDRSTNAAFTIAASMLTSSDNVELHKNACYALSCICNSEYGIEVVIQSNVETILEAIENIITSDDRETVWFAVTYLRILAGFEETAQRLQRSKELKSKLKNAQEKWLKCQDIQNELRLIWHTLQKNLKPSPPIVISSNSHDIEVSWELCADILDFDVQFRLLLGETSPDRPTFPVIGRREIIVKWQLPDVLAGKFTHCELISNGKTVYSGTELEYHLTMLKPDSEYMIEIIVFTNEGKFRSKPTKVRTQNDDYSGRQAFDEDFVPQSNNFKIVPLLNLRSPPLGRRLSREFKDIRNVQMTTVHALQSRHNNNSLNKHISPSLTAFNLRNNENTGFCSHGKRTDVHSSGRTKTNGVVNNSTTTTSSEMVHNNALDYKISVITPCFETDQSSSILNGSDSTKVATSDHNHQITRYLPINRVVNVQKPSTPSSFIKPIPSALVTNVDTISATNMRRKMPISMTGLVSEQRKRSMTH</sequence>
<comment type="caution">
    <text evidence="3">The sequence shown here is derived from an EMBL/GenBank/DDBJ whole genome shotgun (WGS) entry which is preliminary data.</text>
</comment>
<dbReference type="Gene3D" id="2.60.40.10">
    <property type="entry name" value="Immunoglobulins"/>
    <property type="match status" value="1"/>
</dbReference>
<name>A0A814SDZ8_9BILA</name>
<feature type="compositionally biased region" description="Low complexity" evidence="1">
    <location>
        <begin position="584"/>
        <end position="596"/>
    </location>
</feature>
<dbReference type="InterPro" id="IPR036116">
    <property type="entry name" value="FN3_sf"/>
</dbReference>
<dbReference type="SUPFAM" id="SSF49265">
    <property type="entry name" value="Fibronectin type III"/>
    <property type="match status" value="1"/>
</dbReference>
<dbReference type="EMBL" id="CAJOBC010006741">
    <property type="protein sequence ID" value="CAF3909624.1"/>
    <property type="molecule type" value="Genomic_DNA"/>
</dbReference>
<dbReference type="InterPro" id="IPR013783">
    <property type="entry name" value="Ig-like_fold"/>
</dbReference>
<feature type="region of interest" description="Disordered" evidence="1">
    <location>
        <begin position="573"/>
        <end position="596"/>
    </location>
</feature>
<evidence type="ECO:0000259" key="2">
    <source>
        <dbReference type="PROSITE" id="PS50853"/>
    </source>
</evidence>
<dbReference type="AlphaFoldDB" id="A0A814SDZ8"/>
<organism evidence="3 5">
    <name type="scientific">Didymodactylos carnosus</name>
    <dbReference type="NCBI Taxonomy" id="1234261"/>
    <lineage>
        <taxon>Eukaryota</taxon>
        <taxon>Metazoa</taxon>
        <taxon>Spiralia</taxon>
        <taxon>Gnathifera</taxon>
        <taxon>Rotifera</taxon>
        <taxon>Eurotatoria</taxon>
        <taxon>Bdelloidea</taxon>
        <taxon>Philodinida</taxon>
        <taxon>Philodinidae</taxon>
        <taxon>Didymodactylos</taxon>
    </lineage>
</organism>
<dbReference type="OrthoDB" id="10253954at2759"/>
<feature type="domain" description="Fibronectin type-III" evidence="2">
    <location>
        <begin position="401"/>
        <end position="485"/>
    </location>
</feature>
<accession>A0A814SDZ8</accession>
<protein>
    <recommendedName>
        <fullName evidence="2">Fibronectin type-III domain-containing protein</fullName>
    </recommendedName>
</protein>
<proteinExistence type="predicted"/>
<dbReference type="Proteomes" id="UP000681722">
    <property type="component" value="Unassembled WGS sequence"/>
</dbReference>
<reference evidence="3" key="1">
    <citation type="submission" date="2021-02" db="EMBL/GenBank/DDBJ databases">
        <authorList>
            <person name="Nowell W R."/>
        </authorList>
    </citation>
    <scope>NUCLEOTIDE SEQUENCE</scope>
</reference>
<evidence type="ECO:0000256" key="1">
    <source>
        <dbReference type="SAM" id="MobiDB-lite"/>
    </source>
</evidence>
<dbReference type="SUPFAM" id="SSF48371">
    <property type="entry name" value="ARM repeat"/>
    <property type="match status" value="1"/>
</dbReference>
<dbReference type="CDD" id="cd00063">
    <property type="entry name" value="FN3"/>
    <property type="match status" value="1"/>
</dbReference>
<keyword evidence="5" id="KW-1185">Reference proteome</keyword>
<dbReference type="PROSITE" id="PS50853">
    <property type="entry name" value="FN3"/>
    <property type="match status" value="1"/>
</dbReference>
<evidence type="ECO:0000313" key="5">
    <source>
        <dbReference type="Proteomes" id="UP000663829"/>
    </source>
</evidence>
<dbReference type="InterPro" id="IPR016024">
    <property type="entry name" value="ARM-type_fold"/>
</dbReference>
<dbReference type="Gene3D" id="1.25.10.10">
    <property type="entry name" value="Leucine-rich Repeat Variant"/>
    <property type="match status" value="2"/>
</dbReference>
<dbReference type="InterPro" id="IPR011989">
    <property type="entry name" value="ARM-like"/>
</dbReference>
<gene>
    <name evidence="3" type="ORF">GPM918_LOCUS20934</name>
    <name evidence="4" type="ORF">SRO942_LOCUS20931</name>
</gene>
<dbReference type="EMBL" id="CAJNOQ010006741">
    <property type="protein sequence ID" value="CAF1146029.1"/>
    <property type="molecule type" value="Genomic_DNA"/>
</dbReference>
<dbReference type="Proteomes" id="UP000663829">
    <property type="component" value="Unassembled WGS sequence"/>
</dbReference>